<feature type="transmembrane region" description="Helical" evidence="7">
    <location>
        <begin position="20"/>
        <end position="42"/>
    </location>
</feature>
<evidence type="ECO:0000313" key="9">
    <source>
        <dbReference type="EMBL" id="RKO66626.1"/>
    </source>
</evidence>
<keyword evidence="3 7" id="KW-0813">Transport</keyword>
<keyword evidence="7 8" id="KW-0520">NAD</keyword>
<keyword evidence="10" id="KW-1185">Reference proteome</keyword>
<feature type="transmembrane region" description="Helical" evidence="7">
    <location>
        <begin position="100"/>
        <end position="123"/>
    </location>
</feature>
<evidence type="ECO:0000256" key="1">
    <source>
        <dbReference type="ARBA" id="ARBA00004141"/>
    </source>
</evidence>
<evidence type="ECO:0000313" key="10">
    <source>
        <dbReference type="Proteomes" id="UP000271256"/>
    </source>
</evidence>
<comment type="subcellular location">
    <subcellularLocation>
        <location evidence="7 8">Cell membrane</location>
        <topology evidence="7 8">Multi-pass membrane protein</topology>
    </subcellularLocation>
    <subcellularLocation>
        <location evidence="1">Membrane</location>
        <topology evidence="1">Multi-pass membrane protein</topology>
    </subcellularLocation>
</comment>
<keyword evidence="4 7" id="KW-0812">Transmembrane</keyword>
<dbReference type="InterPro" id="IPR023043">
    <property type="entry name" value="NAD(P)H_OxRDtase_bac/plastid"/>
</dbReference>
<evidence type="ECO:0000256" key="5">
    <source>
        <dbReference type="ARBA" id="ARBA00022989"/>
    </source>
</evidence>
<sequence length="131" mass="15287">MWSEFTCERGEIRVLSEWTGVLLFLIGGLLVGGGAIVTSYLIHPRRYQGQKYEPYECGVDTIGPTWVQFKTSYFLYALLFVIFDVETIYLYPWAVKFQSLGLFAFIEMIIFLFILIVGLWYAWKEGALEWK</sequence>
<evidence type="ECO:0000256" key="4">
    <source>
        <dbReference type="ARBA" id="ARBA00022692"/>
    </source>
</evidence>
<comment type="function">
    <text evidence="7">NDH-1 shuttles electrons from NADH, via FMN and iron-sulfur (Fe-S) centers, to quinones in the respiratory chain. The immediate electron acceptor for the enzyme in this species is believed to be a menaquinone. Couples the redox reaction to proton translocation (for every two electrons transferred, four hydrogen ions are translocated across the cytoplasmic membrane), and thus conserves the redox energy in a proton gradient.</text>
</comment>
<comment type="subunit">
    <text evidence="7">NDH-1 is composed of 14 different subunits. Subunits NuoA, H, J, K, L, M, N constitute the membrane sector of the complex.</text>
</comment>
<dbReference type="OrthoDB" id="9791970at2"/>
<dbReference type="PANTHER" id="PTHR11058">
    <property type="entry name" value="NADH-UBIQUINONE OXIDOREDUCTASE CHAIN 3"/>
    <property type="match status" value="1"/>
</dbReference>
<comment type="similarity">
    <text evidence="2 7 8">Belongs to the complex I subunit 3 family.</text>
</comment>
<dbReference type="InterPro" id="IPR038430">
    <property type="entry name" value="NDAH_ubi_oxred_su3_sf"/>
</dbReference>
<dbReference type="GO" id="GO:0005886">
    <property type="term" value="C:plasma membrane"/>
    <property type="evidence" value="ECO:0007669"/>
    <property type="project" value="UniProtKB-SubCell"/>
</dbReference>
<name>A0A494WTC6_9FIRM</name>
<organism evidence="9 10">
    <name type="scientific">Desulfofundulus salinus</name>
    <dbReference type="NCBI Taxonomy" id="2419843"/>
    <lineage>
        <taxon>Bacteria</taxon>
        <taxon>Bacillati</taxon>
        <taxon>Bacillota</taxon>
        <taxon>Clostridia</taxon>
        <taxon>Eubacteriales</taxon>
        <taxon>Peptococcaceae</taxon>
        <taxon>Desulfofundulus</taxon>
    </lineage>
</organism>
<dbReference type="GO" id="GO:0050136">
    <property type="term" value="F:NADH dehydrogenase (quinone) (non-electrogenic) activity"/>
    <property type="evidence" value="ECO:0007669"/>
    <property type="project" value="UniProtKB-UniRule"/>
</dbReference>
<keyword evidence="6 7" id="KW-0472">Membrane</keyword>
<keyword evidence="7 8" id="KW-0874">Quinone</keyword>
<dbReference type="Proteomes" id="UP000271256">
    <property type="component" value="Unassembled WGS sequence"/>
</dbReference>
<dbReference type="PANTHER" id="PTHR11058:SF9">
    <property type="entry name" value="NADH-UBIQUINONE OXIDOREDUCTASE CHAIN 3"/>
    <property type="match status" value="1"/>
</dbReference>
<dbReference type="InterPro" id="IPR000440">
    <property type="entry name" value="NADH_UbQ/plastoQ_OxRdtase_su3"/>
</dbReference>
<keyword evidence="7" id="KW-1003">Cell membrane</keyword>
<reference evidence="9 10" key="1">
    <citation type="submission" date="2018-10" db="EMBL/GenBank/DDBJ databases">
        <authorList>
            <person name="Grouzdev D.S."/>
            <person name="Krutkina M.S."/>
            <person name="Tourova T.P."/>
            <person name="Nazina T.N."/>
        </authorList>
    </citation>
    <scope>NUCLEOTIDE SEQUENCE [LARGE SCALE GENOMIC DNA]</scope>
    <source>
        <strain evidence="9 10">435</strain>
    </source>
</reference>
<comment type="caution">
    <text evidence="9">The sequence shown here is derived from an EMBL/GenBank/DDBJ whole genome shotgun (WGS) entry which is preliminary data.</text>
</comment>
<evidence type="ECO:0000256" key="8">
    <source>
        <dbReference type="RuleBase" id="RU003639"/>
    </source>
</evidence>
<protein>
    <recommendedName>
        <fullName evidence="7">NADH-quinone oxidoreductase subunit A</fullName>
        <ecNumber evidence="7">7.1.1.-</ecNumber>
    </recommendedName>
    <alternativeName>
        <fullName evidence="7">NADH dehydrogenase I subunit A</fullName>
    </alternativeName>
    <alternativeName>
        <fullName evidence="7">NDH-1 subunit A</fullName>
    </alternativeName>
    <alternativeName>
        <fullName evidence="7">NUO1</fullName>
    </alternativeName>
</protein>
<evidence type="ECO:0000256" key="6">
    <source>
        <dbReference type="ARBA" id="ARBA00023136"/>
    </source>
</evidence>
<evidence type="ECO:0000256" key="7">
    <source>
        <dbReference type="HAMAP-Rule" id="MF_01394"/>
    </source>
</evidence>
<evidence type="ECO:0000256" key="3">
    <source>
        <dbReference type="ARBA" id="ARBA00022448"/>
    </source>
</evidence>
<dbReference type="EC" id="7.1.1.-" evidence="7"/>
<dbReference type="GO" id="GO:0030964">
    <property type="term" value="C:NADH dehydrogenase complex"/>
    <property type="evidence" value="ECO:0007669"/>
    <property type="project" value="TreeGrafter"/>
</dbReference>
<accession>A0A494WTC6</accession>
<dbReference type="Pfam" id="PF00507">
    <property type="entry name" value="Oxidored_q4"/>
    <property type="match status" value="1"/>
</dbReference>
<dbReference type="EMBL" id="RBWE01000001">
    <property type="protein sequence ID" value="RKO66626.1"/>
    <property type="molecule type" value="Genomic_DNA"/>
</dbReference>
<dbReference type="HAMAP" id="MF_01394">
    <property type="entry name" value="NDH1_NuoA"/>
    <property type="match status" value="1"/>
</dbReference>
<dbReference type="Gene3D" id="1.20.58.1610">
    <property type="entry name" value="NADH:ubiquinone/plastoquinone oxidoreductase, chain 3"/>
    <property type="match status" value="1"/>
</dbReference>
<keyword evidence="7" id="KW-1278">Translocase</keyword>
<proteinExistence type="inferred from homology"/>
<keyword evidence="5 7" id="KW-1133">Transmembrane helix</keyword>
<dbReference type="GO" id="GO:0048038">
    <property type="term" value="F:quinone binding"/>
    <property type="evidence" value="ECO:0007669"/>
    <property type="project" value="UniProtKB-KW"/>
</dbReference>
<dbReference type="AlphaFoldDB" id="A0A494WTC6"/>
<dbReference type="GO" id="GO:0008137">
    <property type="term" value="F:NADH dehydrogenase (ubiquinone) activity"/>
    <property type="evidence" value="ECO:0007669"/>
    <property type="project" value="InterPro"/>
</dbReference>
<gene>
    <name evidence="7" type="primary">nuoA</name>
    <name evidence="9" type="ORF">D7024_06485</name>
</gene>
<evidence type="ECO:0000256" key="2">
    <source>
        <dbReference type="ARBA" id="ARBA00008472"/>
    </source>
</evidence>
<feature type="transmembrane region" description="Helical" evidence="7">
    <location>
        <begin position="73"/>
        <end position="94"/>
    </location>
</feature>
<comment type="catalytic activity">
    <reaction evidence="7 8">
        <text>a quinone + NADH + 5 H(+)(in) = a quinol + NAD(+) + 4 H(+)(out)</text>
        <dbReference type="Rhea" id="RHEA:57888"/>
        <dbReference type="ChEBI" id="CHEBI:15378"/>
        <dbReference type="ChEBI" id="CHEBI:24646"/>
        <dbReference type="ChEBI" id="CHEBI:57540"/>
        <dbReference type="ChEBI" id="CHEBI:57945"/>
        <dbReference type="ChEBI" id="CHEBI:132124"/>
    </reaction>
</comment>